<dbReference type="HOGENOM" id="CLU_049382_3_1_7"/>
<evidence type="ECO:0000313" key="4">
    <source>
        <dbReference type="Proteomes" id="UP000035036"/>
    </source>
</evidence>
<proteinExistence type="predicted"/>
<dbReference type="InterPro" id="IPR050078">
    <property type="entry name" value="Ribosomal_L11_MeTrfase_PrmA"/>
</dbReference>
<sequence length="194" mass="21054">MYSPFNIGARFTITPPGDASVEDERIPLVIAKGAFGSGEHETSASCLEILEELPQVQGARVLDLGSGTGILAIGALHLGAAQAVCIDINPDAVRTCRLNCEHNGVSERVTHIAGSLESAKERDFDLILANIYGDLLVDFAPDLVSRARTGGLLLLSGILWEYNFEVRQLYEKLGCRVVKNRMLNEFSTVLLEKI</sequence>
<evidence type="ECO:0000256" key="1">
    <source>
        <dbReference type="ARBA" id="ARBA00022603"/>
    </source>
</evidence>
<organism evidence="3 4">
    <name type="scientific">Geoalkalibacter subterraneus</name>
    <dbReference type="NCBI Taxonomy" id="483547"/>
    <lineage>
        <taxon>Bacteria</taxon>
        <taxon>Pseudomonadati</taxon>
        <taxon>Thermodesulfobacteriota</taxon>
        <taxon>Desulfuromonadia</taxon>
        <taxon>Desulfuromonadales</taxon>
        <taxon>Geoalkalibacteraceae</taxon>
        <taxon>Geoalkalibacter</taxon>
    </lineage>
</organism>
<dbReference type="SUPFAM" id="SSF53335">
    <property type="entry name" value="S-adenosyl-L-methionine-dependent methyltransferases"/>
    <property type="match status" value="1"/>
</dbReference>
<dbReference type="AlphaFoldDB" id="A0A0B5FTP8"/>
<dbReference type="CDD" id="cd02440">
    <property type="entry name" value="AdoMet_MTases"/>
    <property type="match status" value="1"/>
</dbReference>
<dbReference type="Gene3D" id="3.40.50.150">
    <property type="entry name" value="Vaccinia Virus protein VP39"/>
    <property type="match status" value="1"/>
</dbReference>
<dbReference type="KEGG" id="gsb:GSUB_11170"/>
<evidence type="ECO:0000256" key="2">
    <source>
        <dbReference type="ARBA" id="ARBA00022679"/>
    </source>
</evidence>
<dbReference type="PANTHER" id="PTHR43648">
    <property type="entry name" value="ELECTRON TRANSFER FLAVOPROTEIN BETA SUBUNIT LYSINE METHYLTRANSFERASE"/>
    <property type="match status" value="1"/>
</dbReference>
<dbReference type="GO" id="GO:0008276">
    <property type="term" value="F:protein methyltransferase activity"/>
    <property type="evidence" value="ECO:0007669"/>
    <property type="project" value="TreeGrafter"/>
</dbReference>
<dbReference type="RefSeq" id="WP_040200852.1">
    <property type="nucleotide sequence ID" value="NZ_CP010311.1"/>
</dbReference>
<gene>
    <name evidence="3" type="ORF">GSUB_11170</name>
</gene>
<dbReference type="PANTHER" id="PTHR43648:SF1">
    <property type="entry name" value="ELECTRON TRANSFER FLAVOPROTEIN BETA SUBUNIT LYSINE METHYLTRANSFERASE"/>
    <property type="match status" value="1"/>
</dbReference>
<dbReference type="GO" id="GO:0005840">
    <property type="term" value="C:ribosome"/>
    <property type="evidence" value="ECO:0007669"/>
    <property type="project" value="UniProtKB-KW"/>
</dbReference>
<keyword evidence="4" id="KW-1185">Reference proteome</keyword>
<dbReference type="STRING" id="483547.GSUB_11170"/>
<evidence type="ECO:0000313" key="3">
    <source>
        <dbReference type="EMBL" id="AJF07011.1"/>
    </source>
</evidence>
<protein>
    <submittedName>
        <fullName evidence="3">Ribosomal protein L11 methyltransferase</fullName>
    </submittedName>
</protein>
<dbReference type="GO" id="GO:0032259">
    <property type="term" value="P:methylation"/>
    <property type="evidence" value="ECO:0007669"/>
    <property type="project" value="UniProtKB-KW"/>
</dbReference>
<dbReference type="Proteomes" id="UP000035036">
    <property type="component" value="Chromosome"/>
</dbReference>
<dbReference type="InterPro" id="IPR029063">
    <property type="entry name" value="SAM-dependent_MTases_sf"/>
</dbReference>
<dbReference type="Pfam" id="PF06325">
    <property type="entry name" value="PrmA"/>
    <property type="match status" value="1"/>
</dbReference>
<dbReference type="EMBL" id="CP010311">
    <property type="protein sequence ID" value="AJF07011.1"/>
    <property type="molecule type" value="Genomic_DNA"/>
</dbReference>
<dbReference type="OrthoDB" id="9785995at2"/>
<reference evidence="3 4" key="1">
    <citation type="journal article" date="2015" name="Genome Announc.">
        <title>Genomes of Geoalkalibacter ferrihydriticus Z-0531T and Geoalkalibacter subterraneus Red1T, Two Haloalkaliphilic Metal-Reducing Deltaproteobacteria.</title>
        <authorList>
            <person name="Badalamenti J.P."/>
            <person name="Krajmalnik-Brown R."/>
            <person name="Torres C.I."/>
            <person name="Bond D.R."/>
        </authorList>
    </citation>
    <scope>NUCLEOTIDE SEQUENCE [LARGE SCALE GENOMIC DNA]</scope>
    <source>
        <strain evidence="3 4">Red1</strain>
    </source>
</reference>
<keyword evidence="1 3" id="KW-0489">Methyltransferase</keyword>
<keyword evidence="3" id="KW-0687">Ribonucleoprotein</keyword>
<accession>A0A0B5FTP8</accession>
<keyword evidence="3" id="KW-0689">Ribosomal protein</keyword>
<name>A0A0B5FTP8_9BACT</name>
<keyword evidence="2 3" id="KW-0808">Transferase</keyword>